<dbReference type="Proteomes" id="UP000002899">
    <property type="component" value="Chromosome III"/>
</dbReference>
<dbReference type="KEGG" id="bmic:BMR1_03g02010"/>
<dbReference type="EMBL" id="LN871598">
    <property type="protein sequence ID" value="CTQ41001.1"/>
    <property type="molecule type" value="Genomic_DNA"/>
</dbReference>
<dbReference type="GeneID" id="24425043"/>
<reference evidence="2 3" key="2">
    <citation type="journal article" date="2013" name="PLoS ONE">
        <title>Whole genome mapping and re-organization of the nuclear and mitochondrial genomes of Babesia microti isolates.</title>
        <authorList>
            <person name="Cornillot E."/>
            <person name="Dassouli A."/>
            <person name="Garg A."/>
            <person name="Pachikara N."/>
            <person name="Randazzo S."/>
            <person name="Depoix D."/>
            <person name="Carcy B."/>
            <person name="Delbecq S."/>
            <person name="Frutos R."/>
            <person name="Silva J.C."/>
            <person name="Sutton R."/>
            <person name="Krause P.J."/>
            <person name="Mamoun C.B."/>
        </authorList>
    </citation>
    <scope>NUCLEOTIDE SEQUENCE [LARGE SCALE GENOMIC DNA]</scope>
    <source>
        <strain evidence="2 3">RI</strain>
    </source>
</reference>
<gene>
    <name evidence="2" type="ORF">BMR1_03g02010</name>
</gene>
<reference evidence="2 3" key="3">
    <citation type="journal article" date="2016" name="Sci. Rep.">
        <title>Genome-wide diversity and gene expression profiling of Babesia microti isolates identify polymorphic genes that mediate host-pathogen interactions.</title>
        <authorList>
            <person name="Silva J.C."/>
            <person name="Cornillot E."/>
            <person name="McCracken C."/>
            <person name="Usmani-Brown S."/>
            <person name="Dwivedi A."/>
            <person name="Ifeonu O.O."/>
            <person name="Crabtree J."/>
            <person name="Gotia H.T."/>
            <person name="Virji A.Z."/>
            <person name="Reynes C."/>
            <person name="Colinge J."/>
            <person name="Kumar V."/>
            <person name="Lawres L."/>
            <person name="Pazzi J.E."/>
            <person name="Pablo J.V."/>
            <person name="Hung C."/>
            <person name="Brancato J."/>
            <person name="Kumari P."/>
            <person name="Orvis J."/>
            <person name="Tretina K."/>
            <person name="Chibucos M."/>
            <person name="Ott S."/>
            <person name="Sadzewicz L."/>
            <person name="Sengamalay N."/>
            <person name="Shetty A.C."/>
            <person name="Su Q."/>
            <person name="Tallon L."/>
            <person name="Fraser C.M."/>
            <person name="Frutos R."/>
            <person name="Molina D.M."/>
            <person name="Krause P.J."/>
            <person name="Ben Mamoun C."/>
        </authorList>
    </citation>
    <scope>NUCLEOTIDE SEQUENCE [LARGE SCALE GENOMIC DNA]</scope>
    <source>
        <strain evidence="2 3">RI</strain>
    </source>
</reference>
<name>A0A0K3ATW6_BABMR</name>
<evidence type="ECO:0000256" key="1">
    <source>
        <dbReference type="SAM" id="Coils"/>
    </source>
</evidence>
<protein>
    <submittedName>
        <fullName evidence="2">Uncharacterized protein</fullName>
    </submittedName>
</protein>
<proteinExistence type="predicted"/>
<dbReference type="VEuPathDB" id="PiroplasmaDB:BMR1_03g02010"/>
<organism evidence="2 3">
    <name type="scientific">Babesia microti (strain RI)</name>
    <dbReference type="NCBI Taxonomy" id="1133968"/>
    <lineage>
        <taxon>Eukaryota</taxon>
        <taxon>Sar</taxon>
        <taxon>Alveolata</taxon>
        <taxon>Apicomplexa</taxon>
        <taxon>Aconoidasida</taxon>
        <taxon>Piroplasmida</taxon>
        <taxon>Babesiidae</taxon>
        <taxon>Babesia</taxon>
    </lineage>
</organism>
<feature type="coiled-coil region" evidence="1">
    <location>
        <begin position="88"/>
        <end position="115"/>
    </location>
</feature>
<accession>A0A0K3ATW6</accession>
<dbReference type="RefSeq" id="XP_012649012.1">
    <property type="nucleotide sequence ID" value="XM_012793558.1"/>
</dbReference>
<reference evidence="2 3" key="1">
    <citation type="journal article" date="2012" name="Nucleic Acids Res.">
        <title>Sequencing of the smallest Apicomplexan genome from the human pathogen Babesia microti.</title>
        <authorList>
            <person name="Cornillot E."/>
            <person name="Hadj-Kaddour K."/>
            <person name="Dassouli A."/>
            <person name="Noel B."/>
            <person name="Ranwez V."/>
            <person name="Vacherie B."/>
            <person name="Augagneur Y."/>
            <person name="Bres V."/>
            <person name="Duclos A."/>
            <person name="Randazzo S."/>
            <person name="Carcy B."/>
            <person name="Debierre-Grockiego F."/>
            <person name="Delbecq S."/>
            <person name="Moubri-Menage K."/>
            <person name="Shams-Eldin H."/>
            <person name="Usmani-Brown S."/>
            <person name="Bringaud F."/>
            <person name="Wincker P."/>
            <person name="Vivares C.P."/>
            <person name="Schwarz R.T."/>
            <person name="Schetters T.P."/>
            <person name="Krause P.J."/>
            <person name="Gorenflot A."/>
            <person name="Berry V."/>
            <person name="Barbe V."/>
            <person name="Ben Mamoun C."/>
        </authorList>
    </citation>
    <scope>NUCLEOTIDE SEQUENCE [LARGE SCALE GENOMIC DNA]</scope>
    <source>
        <strain evidence="2 3">RI</strain>
    </source>
</reference>
<dbReference type="AlphaFoldDB" id="A0A0K3ATW6"/>
<keyword evidence="1" id="KW-0175">Coiled coil</keyword>
<keyword evidence="3" id="KW-1185">Reference proteome</keyword>
<evidence type="ECO:0000313" key="2">
    <source>
        <dbReference type="EMBL" id="CTQ41001.1"/>
    </source>
</evidence>
<evidence type="ECO:0000313" key="3">
    <source>
        <dbReference type="Proteomes" id="UP000002899"/>
    </source>
</evidence>
<sequence>MTIDDRDPIVSCEELITVVNCAENIPKNIHLISYTGIADLREIFKDQTTTIKTILSLPQLAHAKQLVNNLIFDNERLAHICLDNATQIDSIKETITQIELNNDKLLDQIAQLQNELSYDRIDKYYNKYVSDTQQELECMKNDVLDKKIGFEKYLKDYEMLKSQLISQQILKQIYNK</sequence>